<gene>
    <name evidence="7" type="ORF">IAB31_08875</name>
</gene>
<dbReference type="EMBL" id="DVGK01000104">
    <property type="protein sequence ID" value="HIR14019.1"/>
    <property type="molecule type" value="Genomic_DNA"/>
</dbReference>
<dbReference type="GO" id="GO:0022857">
    <property type="term" value="F:transmembrane transporter activity"/>
    <property type="evidence" value="ECO:0007669"/>
    <property type="project" value="InterPro"/>
</dbReference>
<dbReference type="CDD" id="cd06580">
    <property type="entry name" value="TM_PBP1_transp_TpRbsC_like"/>
    <property type="match status" value="1"/>
</dbReference>
<reference evidence="7" key="1">
    <citation type="submission" date="2020-10" db="EMBL/GenBank/DDBJ databases">
        <authorList>
            <person name="Gilroy R."/>
        </authorList>
    </citation>
    <scope>NUCLEOTIDE SEQUENCE</scope>
    <source>
        <strain evidence="7">ChiSjej4B22-8148</strain>
    </source>
</reference>
<dbReference type="PANTHER" id="PTHR47089:SF1">
    <property type="entry name" value="GUANOSINE ABC TRANSPORTER PERMEASE PROTEIN NUPP"/>
    <property type="match status" value="1"/>
</dbReference>
<sequence length="355" mass="37631">MDKKKGILHGNAFYTLLSILIGFIIGAILLFFAGISPGAAYGQLFEGVFGNLKNIIWAFIYASPLIFTGLSVAFSFKTGVFNIGAEGQFVVGSLAACTVGILVDLPPVLHVPLCMLAAVAAGAVWGSIVGLLKVKRGINEVLSFIMFNWIAYYFSNYAVNLPILHKEGGGEATKDILDSASIVFPDVIRDVLGKNRNANFGFILAVIAAVLIWFIIKKTTLGYKLRAVGYNNFAAQYGGINSNRAVMTAMAISGGLAGLGGAVQLMGMSMRISQFASQENYGFQGITVALIAGSNPIGCIFSGLFYGAMKYGGTKLSLVDAPSEVVDIIMGTIILFIAVSHVLRNLILNRKGGKA</sequence>
<feature type="transmembrane region" description="Helical" evidence="6">
    <location>
        <begin position="12"/>
        <end position="35"/>
    </location>
</feature>
<dbReference type="PANTHER" id="PTHR47089">
    <property type="entry name" value="ABC TRANSPORTER, PERMEASE PROTEIN"/>
    <property type="match status" value="1"/>
</dbReference>
<dbReference type="GO" id="GO:0005886">
    <property type="term" value="C:plasma membrane"/>
    <property type="evidence" value="ECO:0007669"/>
    <property type="project" value="UniProtKB-SubCell"/>
</dbReference>
<keyword evidence="5 6" id="KW-0472">Membrane</keyword>
<protein>
    <submittedName>
        <fullName evidence="7">ABC transporter permease</fullName>
    </submittedName>
</protein>
<evidence type="ECO:0000256" key="5">
    <source>
        <dbReference type="ARBA" id="ARBA00023136"/>
    </source>
</evidence>
<organism evidence="7 8">
    <name type="scientific">Candidatus Choladousia intestinavium</name>
    <dbReference type="NCBI Taxonomy" id="2840727"/>
    <lineage>
        <taxon>Bacteria</taxon>
        <taxon>Bacillati</taxon>
        <taxon>Bacillota</taxon>
        <taxon>Clostridia</taxon>
        <taxon>Lachnospirales</taxon>
        <taxon>Lachnospiraceae</taxon>
        <taxon>Lachnospiraceae incertae sedis</taxon>
        <taxon>Candidatus Choladousia</taxon>
    </lineage>
</organism>
<comment type="subcellular location">
    <subcellularLocation>
        <location evidence="1">Cell membrane</location>
        <topology evidence="1">Multi-pass membrane protein</topology>
    </subcellularLocation>
</comment>
<feature type="transmembrane region" description="Helical" evidence="6">
    <location>
        <begin position="109"/>
        <end position="132"/>
    </location>
</feature>
<comment type="caution">
    <text evidence="7">The sequence shown here is derived from an EMBL/GenBank/DDBJ whole genome shotgun (WGS) entry which is preliminary data.</text>
</comment>
<feature type="transmembrane region" description="Helical" evidence="6">
    <location>
        <begin position="286"/>
        <end position="308"/>
    </location>
</feature>
<dbReference type="AlphaFoldDB" id="A0A9D1AEP4"/>
<feature type="transmembrane region" description="Helical" evidence="6">
    <location>
        <begin position="245"/>
        <end position="265"/>
    </location>
</feature>
<dbReference type="Proteomes" id="UP000886757">
    <property type="component" value="Unassembled WGS sequence"/>
</dbReference>
<evidence type="ECO:0000256" key="1">
    <source>
        <dbReference type="ARBA" id="ARBA00004651"/>
    </source>
</evidence>
<keyword evidence="2" id="KW-1003">Cell membrane</keyword>
<accession>A0A9D1AEP4</accession>
<dbReference type="InterPro" id="IPR001851">
    <property type="entry name" value="ABC_transp_permease"/>
</dbReference>
<evidence type="ECO:0000256" key="4">
    <source>
        <dbReference type="ARBA" id="ARBA00022989"/>
    </source>
</evidence>
<evidence type="ECO:0000256" key="3">
    <source>
        <dbReference type="ARBA" id="ARBA00022692"/>
    </source>
</evidence>
<keyword evidence="3 6" id="KW-0812">Transmembrane</keyword>
<evidence type="ECO:0000256" key="2">
    <source>
        <dbReference type="ARBA" id="ARBA00022475"/>
    </source>
</evidence>
<evidence type="ECO:0000313" key="8">
    <source>
        <dbReference type="Proteomes" id="UP000886757"/>
    </source>
</evidence>
<reference evidence="7" key="2">
    <citation type="journal article" date="2021" name="PeerJ">
        <title>Extensive microbial diversity within the chicken gut microbiome revealed by metagenomics and culture.</title>
        <authorList>
            <person name="Gilroy R."/>
            <person name="Ravi A."/>
            <person name="Getino M."/>
            <person name="Pursley I."/>
            <person name="Horton D.L."/>
            <person name="Alikhan N.F."/>
            <person name="Baker D."/>
            <person name="Gharbi K."/>
            <person name="Hall N."/>
            <person name="Watson M."/>
            <person name="Adriaenssens E.M."/>
            <person name="Foster-Nyarko E."/>
            <person name="Jarju S."/>
            <person name="Secka A."/>
            <person name="Antonio M."/>
            <person name="Oren A."/>
            <person name="Chaudhuri R.R."/>
            <person name="La Ragione R."/>
            <person name="Hildebrand F."/>
            <person name="Pallen M.J."/>
        </authorList>
    </citation>
    <scope>NUCLEOTIDE SEQUENCE</scope>
    <source>
        <strain evidence="7">ChiSjej4B22-8148</strain>
    </source>
</reference>
<feature type="transmembrane region" description="Helical" evidence="6">
    <location>
        <begin position="198"/>
        <end position="216"/>
    </location>
</feature>
<proteinExistence type="predicted"/>
<feature type="transmembrane region" description="Helical" evidence="6">
    <location>
        <begin position="83"/>
        <end position="103"/>
    </location>
</feature>
<feature type="transmembrane region" description="Helical" evidence="6">
    <location>
        <begin position="328"/>
        <end position="347"/>
    </location>
</feature>
<evidence type="ECO:0000256" key="6">
    <source>
        <dbReference type="SAM" id="Phobius"/>
    </source>
</evidence>
<name>A0A9D1AEP4_9FIRM</name>
<evidence type="ECO:0000313" key="7">
    <source>
        <dbReference type="EMBL" id="HIR14019.1"/>
    </source>
</evidence>
<keyword evidence="4 6" id="KW-1133">Transmembrane helix</keyword>
<feature type="transmembrane region" description="Helical" evidence="6">
    <location>
        <begin position="55"/>
        <end position="76"/>
    </location>
</feature>
<dbReference type="Pfam" id="PF02653">
    <property type="entry name" value="BPD_transp_2"/>
    <property type="match status" value="1"/>
</dbReference>